<evidence type="ECO:0000256" key="5">
    <source>
        <dbReference type="ARBA" id="ARBA00022516"/>
    </source>
</evidence>
<comment type="subcellular location">
    <subcellularLocation>
        <location evidence="14">Endoplasmic reticulum membrane</location>
        <topology evidence="14">Multi-pass membrane protein</topology>
    </subcellularLocation>
    <subcellularLocation>
        <location evidence="1">Membrane</location>
        <topology evidence="1">Multi-pass membrane protein</topology>
    </subcellularLocation>
</comment>
<dbReference type="AlphaFoldDB" id="A0AAE8SX89"/>
<keyword evidence="9 14" id="KW-0443">Lipid metabolism</keyword>
<feature type="region of interest" description="Disordered" evidence="15">
    <location>
        <begin position="1"/>
        <end position="37"/>
    </location>
</feature>
<sequence>MATTKRSSGVEKQPSGEDKAPAADAAAPPKPKPTIGKPPSTETAYLFVYNFLSSVLWFTVFSRTLTHGIRFGFEGVYPGVGLFARVTQTLATLEITHSLTGLVRAPLMTTLMQISSRILLVWGVTYPFPELAASPAYTTMLLAWSVTEVIRYSFFAASTAGTAPSELVWLRYNTFFVLYPMGILSETWLIYQAAVGPAAAVRPELAWVLYAILAIYVPGSYILYTHMMKQRVKVMRKLKGGDVKKTQ</sequence>
<dbReference type="GO" id="GO:0005789">
    <property type="term" value="C:endoplasmic reticulum membrane"/>
    <property type="evidence" value="ECO:0007669"/>
    <property type="project" value="UniProtKB-SubCell"/>
</dbReference>
<evidence type="ECO:0000313" key="17">
    <source>
        <dbReference type="Proteomes" id="UP001187682"/>
    </source>
</evidence>
<evidence type="ECO:0000256" key="9">
    <source>
        <dbReference type="ARBA" id="ARBA00023098"/>
    </source>
</evidence>
<dbReference type="GO" id="GO:0102158">
    <property type="term" value="F:very-long-chain (3R)-3-hydroxyacyl-CoA dehydratase activity"/>
    <property type="evidence" value="ECO:0007669"/>
    <property type="project" value="UniProtKB-EC"/>
</dbReference>
<dbReference type="Pfam" id="PF04387">
    <property type="entry name" value="PTPLA"/>
    <property type="match status" value="1"/>
</dbReference>
<feature type="transmembrane region" description="Helical" evidence="14">
    <location>
        <begin position="175"/>
        <end position="195"/>
    </location>
</feature>
<dbReference type="GO" id="GO:0030148">
    <property type="term" value="P:sphingolipid biosynthetic process"/>
    <property type="evidence" value="ECO:0007669"/>
    <property type="project" value="TreeGrafter"/>
</dbReference>
<keyword evidence="11 14" id="KW-0275">Fatty acid biosynthesis</keyword>
<reference evidence="16" key="1">
    <citation type="submission" date="2018-03" db="EMBL/GenBank/DDBJ databases">
        <authorList>
            <person name="Guldener U."/>
        </authorList>
    </citation>
    <scope>NUCLEOTIDE SEQUENCE</scope>
</reference>
<evidence type="ECO:0000256" key="10">
    <source>
        <dbReference type="ARBA" id="ARBA00023136"/>
    </source>
</evidence>
<evidence type="ECO:0000313" key="16">
    <source>
        <dbReference type="EMBL" id="SPO04484.1"/>
    </source>
</evidence>
<comment type="caution">
    <text evidence="14">Lacks conserved residue(s) required for the propagation of feature annotation.</text>
</comment>
<dbReference type="PANTHER" id="PTHR11035">
    <property type="entry name" value="VERY-LONG-CHAIN (3R)-3-HYDROXYACYL-COA DEHYDRATASE"/>
    <property type="match status" value="1"/>
</dbReference>
<evidence type="ECO:0000256" key="2">
    <source>
        <dbReference type="ARBA" id="ARBA00005194"/>
    </source>
</evidence>
<dbReference type="EC" id="4.2.1.134" evidence="4 14"/>
<evidence type="ECO:0000256" key="1">
    <source>
        <dbReference type="ARBA" id="ARBA00004141"/>
    </source>
</evidence>
<evidence type="ECO:0000256" key="13">
    <source>
        <dbReference type="ARBA" id="ARBA00036671"/>
    </source>
</evidence>
<dbReference type="InterPro" id="IPR007482">
    <property type="entry name" value="Tyr_Pase-like_PTPLA"/>
</dbReference>
<keyword evidence="7 14" id="KW-0276">Fatty acid metabolism</keyword>
<keyword evidence="5 14" id="KW-0444">Lipid biosynthesis</keyword>
<accession>A0AAE8SX89</accession>
<comment type="pathway">
    <text evidence="2 14">Lipid metabolism; fatty acid biosynthesis.</text>
</comment>
<keyword evidence="6 14" id="KW-0812">Transmembrane</keyword>
<dbReference type="PANTHER" id="PTHR11035:SF3">
    <property type="entry name" value="VERY-LONG-CHAIN (3R)-3-HYDROXYACYL-COA DEHYDRATASE"/>
    <property type="match status" value="1"/>
</dbReference>
<evidence type="ECO:0000256" key="14">
    <source>
        <dbReference type="RuleBase" id="RU363109"/>
    </source>
</evidence>
<comment type="caution">
    <text evidence="16">The sequence shown here is derived from an EMBL/GenBank/DDBJ whole genome shotgun (WGS) entry which is preliminary data.</text>
</comment>
<keyword evidence="8 14" id="KW-1133">Transmembrane helix</keyword>
<dbReference type="GO" id="GO:0030497">
    <property type="term" value="P:fatty acid elongation"/>
    <property type="evidence" value="ECO:0007669"/>
    <property type="project" value="TreeGrafter"/>
</dbReference>
<organism evidence="16 17">
    <name type="scientific">Cephalotrichum gorgonifer</name>
    <dbReference type="NCBI Taxonomy" id="2041049"/>
    <lineage>
        <taxon>Eukaryota</taxon>
        <taxon>Fungi</taxon>
        <taxon>Dikarya</taxon>
        <taxon>Ascomycota</taxon>
        <taxon>Pezizomycotina</taxon>
        <taxon>Sordariomycetes</taxon>
        <taxon>Hypocreomycetidae</taxon>
        <taxon>Microascales</taxon>
        <taxon>Microascaceae</taxon>
        <taxon>Cephalotrichum</taxon>
    </lineage>
</organism>
<evidence type="ECO:0000256" key="3">
    <source>
        <dbReference type="ARBA" id="ARBA00007811"/>
    </source>
</evidence>
<proteinExistence type="inferred from homology"/>
<evidence type="ECO:0000256" key="15">
    <source>
        <dbReference type="SAM" id="MobiDB-lite"/>
    </source>
</evidence>
<evidence type="ECO:0000256" key="4">
    <source>
        <dbReference type="ARBA" id="ARBA00013122"/>
    </source>
</evidence>
<evidence type="ECO:0000256" key="7">
    <source>
        <dbReference type="ARBA" id="ARBA00022832"/>
    </source>
</evidence>
<protein>
    <recommendedName>
        <fullName evidence="4 14">Very-long-chain (3R)-3-hydroxyacyl-CoA dehydratase</fullName>
        <ecNumber evidence="4 14">4.2.1.134</ecNumber>
    </recommendedName>
</protein>
<comment type="catalytic activity">
    <reaction evidence="13 14">
        <text>a very-long-chain (3R)-3-hydroxyacyl-CoA = a very-long-chain (2E)-enoyl-CoA + H2O</text>
        <dbReference type="Rhea" id="RHEA:45812"/>
        <dbReference type="ChEBI" id="CHEBI:15377"/>
        <dbReference type="ChEBI" id="CHEBI:83728"/>
        <dbReference type="ChEBI" id="CHEBI:85440"/>
        <dbReference type="EC" id="4.2.1.134"/>
    </reaction>
</comment>
<dbReference type="EMBL" id="ONZQ02000010">
    <property type="protein sequence ID" value="SPO04484.1"/>
    <property type="molecule type" value="Genomic_DNA"/>
</dbReference>
<feature type="transmembrane region" description="Helical" evidence="14">
    <location>
        <begin position="43"/>
        <end position="61"/>
    </location>
</feature>
<comment type="similarity">
    <text evidence="3 14">Belongs to the very long-chain fatty acids dehydratase HACD family.</text>
</comment>
<evidence type="ECO:0000256" key="12">
    <source>
        <dbReference type="ARBA" id="ARBA00023239"/>
    </source>
</evidence>
<evidence type="ECO:0000256" key="11">
    <source>
        <dbReference type="ARBA" id="ARBA00023160"/>
    </source>
</evidence>
<feature type="transmembrane region" description="Helical" evidence="14">
    <location>
        <begin position="207"/>
        <end position="227"/>
    </location>
</feature>
<dbReference type="GO" id="GO:0042761">
    <property type="term" value="P:very long-chain fatty acid biosynthetic process"/>
    <property type="evidence" value="ECO:0007669"/>
    <property type="project" value="TreeGrafter"/>
</dbReference>
<comment type="function">
    <text evidence="14">Catalyzes the third of the four reactions of the long-chain fatty acids elongation cycle. This endoplasmic reticulum-bound enzymatic process, allows the addition of two carbons to the chain of long- and very long-chain fatty acids/VLCFAs per cycle. This enzyme catalyzes the dehydration of the 3-hydroxyacyl-CoA intermediate into trans-2,3-enoyl-CoA, within each cycle of fatty acid elongation. Thereby, it participates to the production of VLCFAs of different chain lengths that are involved in multiple biological processes as precursors of membrane lipids and lipid mediators.</text>
</comment>
<keyword evidence="10 14" id="KW-0472">Membrane</keyword>
<keyword evidence="14" id="KW-0256">Endoplasmic reticulum</keyword>
<keyword evidence="12 14" id="KW-0456">Lyase</keyword>
<name>A0AAE8SX89_9PEZI</name>
<evidence type="ECO:0000256" key="8">
    <source>
        <dbReference type="ARBA" id="ARBA00022989"/>
    </source>
</evidence>
<gene>
    <name evidence="16" type="ORF">DNG_07169</name>
</gene>
<dbReference type="Proteomes" id="UP001187682">
    <property type="component" value="Unassembled WGS sequence"/>
</dbReference>
<keyword evidence="17" id="KW-1185">Reference proteome</keyword>
<evidence type="ECO:0000256" key="6">
    <source>
        <dbReference type="ARBA" id="ARBA00022692"/>
    </source>
</evidence>